<dbReference type="SUPFAM" id="SSF56672">
    <property type="entry name" value="DNA/RNA polymerases"/>
    <property type="match status" value="1"/>
</dbReference>
<accession>A0A8S5UTA1</accession>
<dbReference type="EMBL" id="BK016136">
    <property type="protein sequence ID" value="DAF97693.1"/>
    <property type="molecule type" value="Genomic_DNA"/>
</dbReference>
<dbReference type="GO" id="GO:0006261">
    <property type="term" value="P:DNA-templated DNA replication"/>
    <property type="evidence" value="ECO:0007669"/>
    <property type="project" value="TreeGrafter"/>
</dbReference>
<dbReference type="Gene3D" id="3.90.1600.10">
    <property type="entry name" value="Palm domain of DNA polymerase"/>
    <property type="match status" value="1"/>
</dbReference>
<dbReference type="GO" id="GO:0016787">
    <property type="term" value="F:hydrolase activity"/>
    <property type="evidence" value="ECO:0007669"/>
    <property type="project" value="UniProtKB-KW"/>
</dbReference>
<feature type="domain" description="DNA-directed DNA polymerase family B exonuclease" evidence="4">
    <location>
        <begin position="161"/>
        <end position="292"/>
    </location>
</feature>
<reference evidence="5" key="1">
    <citation type="journal article" date="2021" name="Proc. Natl. Acad. Sci. U.S.A.">
        <title>A Catalog of Tens of Thousands of Viruses from Human Metagenomes Reveals Hidden Associations with Chronic Diseases.</title>
        <authorList>
            <person name="Tisza M.J."/>
            <person name="Buck C.B."/>
        </authorList>
    </citation>
    <scope>NUCLEOTIDE SEQUENCE</scope>
    <source>
        <strain evidence="5">CtYA416</strain>
    </source>
</reference>
<evidence type="ECO:0000256" key="2">
    <source>
        <dbReference type="ARBA" id="ARBA00022801"/>
    </source>
</evidence>
<name>A0A8S5UTA1_9CAUD</name>
<dbReference type="Gene3D" id="3.30.420.10">
    <property type="entry name" value="Ribonuclease H-like superfamily/Ribonuclease H"/>
    <property type="match status" value="1"/>
</dbReference>
<dbReference type="InterPro" id="IPR036397">
    <property type="entry name" value="RNaseH_sf"/>
</dbReference>
<protein>
    <submittedName>
        <fullName evidence="5">DNA polymerase</fullName>
    </submittedName>
</protein>
<dbReference type="Pfam" id="PF03104">
    <property type="entry name" value="DNA_pol_B_exo1"/>
    <property type="match status" value="1"/>
</dbReference>
<dbReference type="InterPro" id="IPR012337">
    <property type="entry name" value="RNaseH-like_sf"/>
</dbReference>
<evidence type="ECO:0000313" key="5">
    <source>
        <dbReference type="EMBL" id="DAF97693.1"/>
    </source>
</evidence>
<dbReference type="InterPro" id="IPR006133">
    <property type="entry name" value="DNA-dir_DNA_pol_B_exonuc"/>
</dbReference>
<keyword evidence="2" id="KW-0378">Hydrolase</keyword>
<proteinExistence type="predicted"/>
<dbReference type="SUPFAM" id="SSF53098">
    <property type="entry name" value="Ribonuclease H-like"/>
    <property type="match status" value="1"/>
</dbReference>
<dbReference type="PANTHER" id="PTHR10322">
    <property type="entry name" value="DNA POLYMERASE CATALYTIC SUBUNIT"/>
    <property type="match status" value="1"/>
</dbReference>
<keyword evidence="3" id="KW-0235">DNA replication</keyword>
<dbReference type="GO" id="GO:0003676">
    <property type="term" value="F:nucleic acid binding"/>
    <property type="evidence" value="ECO:0007669"/>
    <property type="project" value="InterPro"/>
</dbReference>
<keyword evidence="3" id="KW-1194">Viral DNA replication</keyword>
<dbReference type="GO" id="GO:0003887">
    <property type="term" value="F:DNA-directed DNA polymerase activity"/>
    <property type="evidence" value="ECO:0007669"/>
    <property type="project" value="TreeGrafter"/>
</dbReference>
<dbReference type="GO" id="GO:0039693">
    <property type="term" value="P:viral DNA genome replication"/>
    <property type="evidence" value="ECO:0007669"/>
    <property type="project" value="UniProtKB-KW"/>
</dbReference>
<dbReference type="InterPro" id="IPR023211">
    <property type="entry name" value="DNA_pol_palm_dom_sf"/>
</dbReference>
<evidence type="ECO:0000256" key="1">
    <source>
        <dbReference type="ARBA" id="ARBA00022722"/>
    </source>
</evidence>
<sequence>MEELGLFAEYPEGYDLTILQTLYAKATKMDNGKYSKPSLTIVAKDNNTNEKVACQISDPNYIWFLAKNPDELEYHHDYLEREKLQAMLCRYSELEKDIAKATGNEKFFKHNLMSGQYKENAKLHTLNQVFFSDQNIEDHYRFWFNRTFKNRIITPTKGYLDIEVDVSDIAGDFPEPGEAPINAVTYIFNGTINTYILRNPSNPLISKFENDVVSGEIDRKLNELLEYAIGSKERMQKFKVDGLVFRPKFFNEEIHLLKALFDQINTEQPDFIMAWNMAFDIPYIIERIKVLGYTPESIMCHEDFYLNPKAYYFIDERMENSYAERGDYAYISSYTVYLDQMIQFASRRKGQSAFISFKLNDIGNVICGVKKLDYHHITTDIGKLPYLDFETFIFYNIVDVIVQVCIEESTDDIGYIYNSSILNNTRFPKVHRQTIYLRNKQADFYYNLGLVVGNNINKTREKPKEKFDGAFVADPNLVNDSAKVKINGIPVFLCDNLVDFDFSSLYPSINREFNLSAPSEIGMIQFEDGDKNTSSAFIEDFASHDYLTFASRWLGMPDYNELCNEVINLFGSGRLQTELEFKVYDKGILVKPEVVENTEYINAITERQSTPVRALVTYKDMPEVKNDII</sequence>
<dbReference type="GO" id="GO:0004518">
    <property type="term" value="F:nuclease activity"/>
    <property type="evidence" value="ECO:0007669"/>
    <property type="project" value="UniProtKB-KW"/>
</dbReference>
<evidence type="ECO:0000256" key="3">
    <source>
        <dbReference type="ARBA" id="ARBA00023109"/>
    </source>
</evidence>
<organism evidence="5">
    <name type="scientific">Myoviridae sp. ctYA416</name>
    <dbReference type="NCBI Taxonomy" id="2825125"/>
    <lineage>
        <taxon>Viruses</taxon>
        <taxon>Duplodnaviria</taxon>
        <taxon>Heunggongvirae</taxon>
        <taxon>Uroviricota</taxon>
        <taxon>Caudoviricetes</taxon>
    </lineage>
</organism>
<dbReference type="InterPro" id="IPR043502">
    <property type="entry name" value="DNA/RNA_pol_sf"/>
</dbReference>
<dbReference type="InterPro" id="IPR050240">
    <property type="entry name" value="DNA_pol_type-B"/>
</dbReference>
<keyword evidence="1" id="KW-0540">Nuclease</keyword>
<evidence type="ECO:0000259" key="4">
    <source>
        <dbReference type="Pfam" id="PF03104"/>
    </source>
</evidence>
<dbReference type="PANTHER" id="PTHR10322:SF20">
    <property type="entry name" value="DNA POLYMERASE 1"/>
    <property type="match status" value="1"/>
</dbReference>